<sequence>MTDCPVCDGEIEQETPGSEEGYGGESYAPAQTEYEGEVYYFCCSDHKASFEADPEEYAEN</sequence>
<dbReference type="InterPro" id="IPR012348">
    <property type="entry name" value="RNR-like"/>
</dbReference>
<dbReference type="GO" id="GO:0016491">
    <property type="term" value="F:oxidoreductase activity"/>
    <property type="evidence" value="ECO:0007669"/>
    <property type="project" value="InterPro"/>
</dbReference>
<reference evidence="3 4" key="1">
    <citation type="submission" date="2016-02" db="EMBL/GenBank/DDBJ databases">
        <title>Genome sequence of Halalkalicoccus paucihalophilus DSM 24557.</title>
        <authorList>
            <person name="Poehlein A."/>
            <person name="Daniel R."/>
        </authorList>
    </citation>
    <scope>NUCLEOTIDE SEQUENCE [LARGE SCALE GENOMIC DNA]</scope>
    <source>
        <strain evidence="3 4">DSM 24557</strain>
    </source>
</reference>
<dbReference type="EMBL" id="LTAZ01000005">
    <property type="protein sequence ID" value="KYH25765.1"/>
    <property type="molecule type" value="Genomic_DNA"/>
</dbReference>
<dbReference type="AlphaFoldDB" id="A0A151ADP8"/>
<dbReference type="InterPro" id="IPR007029">
    <property type="entry name" value="YHS_dom"/>
</dbReference>
<gene>
    <name evidence="3" type="ORF">HAPAU_24430</name>
</gene>
<organism evidence="3 4">
    <name type="scientific">Halalkalicoccus paucihalophilus</name>
    <dbReference type="NCBI Taxonomy" id="1008153"/>
    <lineage>
        <taxon>Archaea</taxon>
        <taxon>Methanobacteriati</taxon>
        <taxon>Methanobacteriota</taxon>
        <taxon>Stenosarchaea group</taxon>
        <taxon>Halobacteria</taxon>
        <taxon>Halobacteriales</taxon>
        <taxon>Halococcaceae</taxon>
        <taxon>Halalkalicoccus</taxon>
    </lineage>
</organism>
<dbReference type="Pfam" id="PF04945">
    <property type="entry name" value="YHS"/>
    <property type="match status" value="1"/>
</dbReference>
<keyword evidence="4" id="KW-1185">Reference proteome</keyword>
<dbReference type="SUPFAM" id="SSF47240">
    <property type="entry name" value="Ferritin-like"/>
    <property type="match status" value="1"/>
</dbReference>
<evidence type="ECO:0000313" key="3">
    <source>
        <dbReference type="EMBL" id="KYH25765.1"/>
    </source>
</evidence>
<dbReference type="InterPro" id="IPR009078">
    <property type="entry name" value="Ferritin-like_SF"/>
</dbReference>
<proteinExistence type="predicted"/>
<feature type="domain" description="YHS" evidence="2">
    <location>
        <begin position="28"/>
        <end position="59"/>
    </location>
</feature>
<evidence type="ECO:0000259" key="2">
    <source>
        <dbReference type="Pfam" id="PF04945"/>
    </source>
</evidence>
<name>A0A151ADP8_9EURY</name>
<dbReference type="OrthoDB" id="37898at2157"/>
<comment type="caution">
    <text evidence="3">The sequence shown here is derived from an EMBL/GenBank/DDBJ whole genome shotgun (WGS) entry which is preliminary data.</text>
</comment>
<dbReference type="Proteomes" id="UP000075321">
    <property type="component" value="Unassembled WGS sequence"/>
</dbReference>
<dbReference type="Gene3D" id="1.10.620.20">
    <property type="entry name" value="Ribonucleotide Reductase, subunit A"/>
    <property type="match status" value="1"/>
</dbReference>
<evidence type="ECO:0000256" key="1">
    <source>
        <dbReference type="SAM" id="MobiDB-lite"/>
    </source>
</evidence>
<dbReference type="RefSeq" id="WP_066382813.1">
    <property type="nucleotide sequence ID" value="NZ_LTAZ01000005.1"/>
</dbReference>
<accession>A0A151ADP8</accession>
<protein>
    <submittedName>
        <fullName evidence="3">YHS domain protein</fullName>
    </submittedName>
</protein>
<evidence type="ECO:0000313" key="4">
    <source>
        <dbReference type="Proteomes" id="UP000075321"/>
    </source>
</evidence>
<feature type="region of interest" description="Disordered" evidence="1">
    <location>
        <begin position="1"/>
        <end position="27"/>
    </location>
</feature>